<organism evidence="2 3">
    <name type="scientific">Trichoplusia ni</name>
    <name type="common">Cabbage looper</name>
    <dbReference type="NCBI Taxonomy" id="7111"/>
    <lineage>
        <taxon>Eukaryota</taxon>
        <taxon>Metazoa</taxon>
        <taxon>Ecdysozoa</taxon>
        <taxon>Arthropoda</taxon>
        <taxon>Hexapoda</taxon>
        <taxon>Insecta</taxon>
        <taxon>Pterygota</taxon>
        <taxon>Neoptera</taxon>
        <taxon>Endopterygota</taxon>
        <taxon>Lepidoptera</taxon>
        <taxon>Glossata</taxon>
        <taxon>Ditrysia</taxon>
        <taxon>Noctuoidea</taxon>
        <taxon>Noctuidae</taxon>
        <taxon>Plusiinae</taxon>
        <taxon>Trichoplusia</taxon>
    </lineage>
</organism>
<evidence type="ECO:0000256" key="1">
    <source>
        <dbReference type="SAM" id="MobiDB-lite"/>
    </source>
</evidence>
<dbReference type="InParanoid" id="A0A7E5VZ98"/>
<accession>A0A7E5VZ98</accession>
<reference evidence="3" key="1">
    <citation type="submission" date="2025-08" db="UniProtKB">
        <authorList>
            <consortium name="RefSeq"/>
        </authorList>
    </citation>
    <scope>IDENTIFICATION</scope>
</reference>
<feature type="compositionally biased region" description="Basic and acidic residues" evidence="1">
    <location>
        <begin position="22"/>
        <end position="33"/>
    </location>
</feature>
<gene>
    <name evidence="3" type="primary">LOC113498008</name>
</gene>
<evidence type="ECO:0000313" key="2">
    <source>
        <dbReference type="Proteomes" id="UP000322000"/>
    </source>
</evidence>
<protein>
    <submittedName>
        <fullName evidence="3">Uncharacterized protein LOC113498008</fullName>
    </submittedName>
</protein>
<dbReference type="GeneID" id="113498008"/>
<feature type="compositionally biased region" description="Pro residues" evidence="1">
    <location>
        <begin position="147"/>
        <end position="159"/>
    </location>
</feature>
<proteinExistence type="predicted"/>
<keyword evidence="2" id="KW-1185">Reference proteome</keyword>
<name>A0A7E5VZ98_TRINI</name>
<dbReference type="AlphaFoldDB" id="A0A7E5VZ98"/>
<dbReference type="Proteomes" id="UP000322000">
    <property type="component" value="Chromosome 10"/>
</dbReference>
<dbReference type="RefSeq" id="XP_026733673.1">
    <property type="nucleotide sequence ID" value="XM_026877872.1"/>
</dbReference>
<dbReference type="OrthoDB" id="7429255at2759"/>
<sequence>MFIKNCHKTEQPQATADSPPPEQKKDTKEPVVDPCLEQRRRDRAKRGVKICPKAPPKPVAKVEVKAEAVAEKINSDCLGICLDRIKNPLLKVDHPCGGGSSSSGASSTTDYPIPCIVERQLPGTARCDKIRDAVAAFPDKPPENCSEPPPPPPPPPPKRTPCEEQLRQARIAECKKRMQRYLE</sequence>
<feature type="region of interest" description="Disordered" evidence="1">
    <location>
        <begin position="1"/>
        <end position="33"/>
    </location>
</feature>
<evidence type="ECO:0000313" key="3">
    <source>
        <dbReference type="RefSeq" id="XP_026733673.1"/>
    </source>
</evidence>
<dbReference type="KEGG" id="tnl:113498008"/>
<feature type="region of interest" description="Disordered" evidence="1">
    <location>
        <begin position="137"/>
        <end position="164"/>
    </location>
</feature>